<sequence>MINKFLFVLITLVFLSCNINGAQQSNRKLINSKAQLILSKDTLATAKSFLKVKIGEDSVAIASVFVSKRKCDFIVNDLLVNFNYSTIIATDFCVEYKEQNNNWLIDKADIKNVGVYYVDNDSLKFDFHDLKANRLLTFSNLSGAYCDASIVLLMEETQIKMPALFGIRLKKKDLPKESDVIKSKKSEDVLYKRWRDFYEKHN</sequence>
<organism evidence="2 4">
    <name type="scientific">Jejuia pallidilutea</name>
    <dbReference type="NCBI Taxonomy" id="504487"/>
    <lineage>
        <taxon>Bacteria</taxon>
        <taxon>Pseudomonadati</taxon>
        <taxon>Bacteroidota</taxon>
        <taxon>Flavobacteriia</taxon>
        <taxon>Flavobacteriales</taxon>
        <taxon>Flavobacteriaceae</taxon>
        <taxon>Jejuia</taxon>
    </lineage>
</organism>
<evidence type="ECO:0000313" key="4">
    <source>
        <dbReference type="Proteomes" id="UP000029646"/>
    </source>
</evidence>
<dbReference type="Proteomes" id="UP000029646">
    <property type="component" value="Unassembled WGS sequence"/>
</dbReference>
<dbReference type="EMBL" id="BBNY01000034">
    <property type="protein sequence ID" value="GAL89729.1"/>
    <property type="molecule type" value="Genomic_DNA"/>
</dbReference>
<feature type="chain" id="PRO_5007383062" evidence="1">
    <location>
        <begin position="22"/>
        <end position="202"/>
    </location>
</feature>
<dbReference type="EMBL" id="BBNS01000066">
    <property type="protein sequence ID" value="GAL73418.1"/>
    <property type="molecule type" value="Genomic_DNA"/>
</dbReference>
<keyword evidence="5" id="KW-1185">Reference proteome</keyword>
<keyword evidence="1" id="KW-0732">Signal</keyword>
<dbReference type="RefSeq" id="WP_042249868.1">
    <property type="nucleotide sequence ID" value="NZ_BBNS01000066.1"/>
</dbReference>
<gene>
    <name evidence="2" type="ORF">JCM19302_1337</name>
    <name evidence="3" type="ORF">JCM19538_3301</name>
</gene>
<proteinExistence type="predicted"/>
<reference evidence="5" key="1">
    <citation type="journal article" date="2014" name="Genome Announc.">
        <title>Draft Genome Sequence of Marine Flavobacterium Jejuia pallidilutea Strain 11shimoA1 and Pigmentation Mutants.</title>
        <authorList>
            <person name="Takatani N."/>
            <person name="Nakanishi M."/>
            <person name="Meirelles P."/>
            <person name="Mino S."/>
            <person name="Suda W."/>
            <person name="Oshima K."/>
            <person name="Hattori M."/>
            <person name="Ohkuma M."/>
            <person name="Hosokawa M."/>
            <person name="Miyashita K."/>
            <person name="Thompson F.L."/>
            <person name="Niwa A."/>
            <person name="Sawabe T."/>
            <person name="Sawabe T."/>
        </authorList>
    </citation>
    <scope>NUCLEOTIDE SEQUENCE [LARGE SCALE GENOMIC DNA]</scope>
    <source>
        <strain evidence="5">JCM 19538</strain>
    </source>
</reference>
<name>A0A090WB50_9FLAO</name>
<feature type="signal peptide" evidence="1">
    <location>
        <begin position="1"/>
        <end position="21"/>
    </location>
</feature>
<evidence type="ECO:0000313" key="3">
    <source>
        <dbReference type="EMBL" id="GAL89729.1"/>
    </source>
</evidence>
<evidence type="ECO:0000313" key="5">
    <source>
        <dbReference type="Proteomes" id="UP000030184"/>
    </source>
</evidence>
<protein>
    <submittedName>
        <fullName evidence="2">Uncharacterized protein</fullName>
    </submittedName>
</protein>
<dbReference type="AlphaFoldDB" id="A0A090WB50"/>
<evidence type="ECO:0000313" key="2">
    <source>
        <dbReference type="EMBL" id="GAL73418.1"/>
    </source>
</evidence>
<accession>A0A090WB50</accession>
<dbReference type="PROSITE" id="PS51257">
    <property type="entry name" value="PROKAR_LIPOPROTEIN"/>
    <property type="match status" value="1"/>
</dbReference>
<comment type="caution">
    <text evidence="2">The sequence shown here is derived from an EMBL/GenBank/DDBJ whole genome shotgun (WGS) entry which is preliminary data.</text>
</comment>
<evidence type="ECO:0000256" key="1">
    <source>
        <dbReference type="SAM" id="SignalP"/>
    </source>
</evidence>
<dbReference type="Proteomes" id="UP000030184">
    <property type="component" value="Unassembled WGS sequence"/>
</dbReference>